<dbReference type="GO" id="GO:0016491">
    <property type="term" value="F:oxidoreductase activity"/>
    <property type="evidence" value="ECO:0007669"/>
    <property type="project" value="UniProtKB-KW"/>
</dbReference>
<sequence length="276" mass="30194">MQRFGLQFSFTIEKGELERTPVGSHKRRTLSEPLPGASRVTPHTMIKLQLYTVLLSLFALLVQRPALVAASAKPKNLLANGYFLAESVCGPADSPMSDLVNLSSMAALEEATFGDYKKGSVSMTFESSNNSALSGSAADAEWDSFFPKNKGFISQDIENNTVLYSISGFHAMHCLDTARRVLEVHYNVASNASKTKVNTDAIYGSYYHIHHCLIYLREMVTCTADPALEHHIYFANGTASFGGDGTKHECRDFNALYNISDQSHEAAKMACGGSDE</sequence>
<dbReference type="PANTHER" id="PTHR33365">
    <property type="entry name" value="YALI0B05434P"/>
    <property type="match status" value="1"/>
</dbReference>
<keyword evidence="5" id="KW-1185">Reference proteome</keyword>
<keyword evidence="2" id="KW-0560">Oxidoreductase</keyword>
<protein>
    <submittedName>
        <fullName evidence="4">Uncharacterized protein</fullName>
    </submittedName>
</protein>
<evidence type="ECO:0000313" key="4">
    <source>
        <dbReference type="EMBL" id="KAF5340441.1"/>
    </source>
</evidence>
<evidence type="ECO:0000256" key="1">
    <source>
        <dbReference type="ARBA" id="ARBA00004685"/>
    </source>
</evidence>
<dbReference type="AlphaFoldDB" id="A0A8H5CG28"/>
<dbReference type="OrthoDB" id="3687641at2759"/>
<comment type="caution">
    <text evidence="4">The sequence shown here is derived from an EMBL/GenBank/DDBJ whole genome shotgun (WGS) entry which is preliminary data.</text>
</comment>
<dbReference type="EMBL" id="JAACJM010000176">
    <property type="protein sequence ID" value="KAF5340441.1"/>
    <property type="molecule type" value="Genomic_DNA"/>
</dbReference>
<comment type="similarity">
    <text evidence="3">Belongs to the ustYa family.</text>
</comment>
<dbReference type="PANTHER" id="PTHR33365:SF11">
    <property type="entry name" value="TAT PATHWAY SIGNAL SEQUENCE"/>
    <property type="match status" value="1"/>
</dbReference>
<dbReference type="InterPro" id="IPR021765">
    <property type="entry name" value="UstYa-like"/>
</dbReference>
<name>A0A8H5CG28_9AGAR</name>
<dbReference type="Proteomes" id="UP000559256">
    <property type="component" value="Unassembled WGS sequence"/>
</dbReference>
<reference evidence="4 5" key="1">
    <citation type="journal article" date="2020" name="ISME J.">
        <title>Uncovering the hidden diversity of litter-decomposition mechanisms in mushroom-forming fungi.</title>
        <authorList>
            <person name="Floudas D."/>
            <person name="Bentzer J."/>
            <person name="Ahren D."/>
            <person name="Johansson T."/>
            <person name="Persson P."/>
            <person name="Tunlid A."/>
        </authorList>
    </citation>
    <scope>NUCLEOTIDE SEQUENCE [LARGE SCALE GENOMIC DNA]</scope>
    <source>
        <strain evidence="4 5">CBS 291.85</strain>
    </source>
</reference>
<comment type="pathway">
    <text evidence="1">Mycotoxin biosynthesis.</text>
</comment>
<gene>
    <name evidence="4" type="ORF">D9758_013538</name>
</gene>
<evidence type="ECO:0000256" key="3">
    <source>
        <dbReference type="ARBA" id="ARBA00035112"/>
    </source>
</evidence>
<proteinExistence type="inferred from homology"/>
<accession>A0A8H5CG28</accession>
<evidence type="ECO:0000313" key="5">
    <source>
        <dbReference type="Proteomes" id="UP000559256"/>
    </source>
</evidence>
<evidence type="ECO:0000256" key="2">
    <source>
        <dbReference type="ARBA" id="ARBA00023002"/>
    </source>
</evidence>
<organism evidence="4 5">
    <name type="scientific">Tetrapyrgos nigripes</name>
    <dbReference type="NCBI Taxonomy" id="182062"/>
    <lineage>
        <taxon>Eukaryota</taxon>
        <taxon>Fungi</taxon>
        <taxon>Dikarya</taxon>
        <taxon>Basidiomycota</taxon>
        <taxon>Agaricomycotina</taxon>
        <taxon>Agaricomycetes</taxon>
        <taxon>Agaricomycetidae</taxon>
        <taxon>Agaricales</taxon>
        <taxon>Marasmiineae</taxon>
        <taxon>Marasmiaceae</taxon>
        <taxon>Tetrapyrgos</taxon>
    </lineage>
</organism>
<dbReference type="Pfam" id="PF11807">
    <property type="entry name" value="UstYa"/>
    <property type="match status" value="1"/>
</dbReference>
<dbReference type="GO" id="GO:0043386">
    <property type="term" value="P:mycotoxin biosynthetic process"/>
    <property type="evidence" value="ECO:0007669"/>
    <property type="project" value="InterPro"/>
</dbReference>